<dbReference type="InterPro" id="IPR055151">
    <property type="entry name" value="GH113"/>
</dbReference>
<evidence type="ECO:0000256" key="1">
    <source>
        <dbReference type="SAM" id="SignalP"/>
    </source>
</evidence>
<dbReference type="AlphaFoldDB" id="A0A933W9M4"/>
<keyword evidence="1" id="KW-0732">Signal</keyword>
<feature type="chain" id="PRO_5037243303" description="Glycoside hydrolase family 5 domain-containing protein" evidence="1">
    <location>
        <begin position="31"/>
        <end position="788"/>
    </location>
</feature>
<dbReference type="CDD" id="cd19608">
    <property type="entry name" value="GH113_mannanase-like"/>
    <property type="match status" value="1"/>
</dbReference>
<dbReference type="Gene3D" id="3.20.20.80">
    <property type="entry name" value="Glycosidases"/>
    <property type="match status" value="1"/>
</dbReference>
<sequence length="788" mass="84701">MGARSPGGPRTATCAAALFAAALLCGIVSAADAATALRAPEWPRDRMEEFENQTQSRFLVVYGTRDPRATEALRARAVLLARRIFGGDTTRVKADGEATEAMLAAGPVALLGSAKQNAWTAKLGSALPVQFGEAGFRWQGTAYERDGDAIALTWVNPLAPRHFLLLFAANAPAGGVRHGMWWGEDDWRITRDGELVRSGRFAQDAAHPWRYDASLDRDREAERARYVTGLQARSSGAIVVRAPAGLAGAEAVRRSGEALLARLDAMGLPGPPRAKVTLTLYASIEKKGALTRVTRPEHRGETRGEAYAALAAGRQSLDLWSVAAARLDQLGAARESRFVESASAWLCGRLEGEPLEAAVSRVYFARALPTAEQAATRAARWRSPLVWVPARALLARAVWECAPASGRRAALWTLVRRDPPGTLDSLCAGAGLRPAAVAARYRTLADSLARAGRTAAAQGRPRAWRASDGFMSGVCVAHSVRLEGGYASAACANELRTLRAMGAGWVSLTPFSYLPDPGAPELVSSADGGPDEESDEAVCEAAARAKALGLRVWLKPHLWTRVWSGDLQFSASDWAVFFDRYEELALHWALLAEREGMDGFVVGHELSSATARDPARWRTLIGGVRAAYSGSLTYEANWDEAPRVPFWDALDVIGVSFYAPLASSPTRDGAALRAGAKRALEPYRALAQKSGKPVMMGELGYAATANAPVKPWEETRESPDPETQRACYAAIVDAMDGQDWIAGAFWWKWFSAPGVGDGPRDGSFSPRGKPAEGVMRAAMKAWSGRVVR</sequence>
<reference evidence="2" key="1">
    <citation type="submission" date="2020-07" db="EMBL/GenBank/DDBJ databases">
        <title>Huge and variable diversity of episymbiotic CPR bacteria and DPANN archaea in groundwater ecosystems.</title>
        <authorList>
            <person name="He C.Y."/>
            <person name="Keren R."/>
            <person name="Whittaker M."/>
            <person name="Farag I.F."/>
            <person name="Doudna J."/>
            <person name="Cate J.H.D."/>
            <person name="Banfield J.F."/>
        </authorList>
    </citation>
    <scope>NUCLEOTIDE SEQUENCE</scope>
    <source>
        <strain evidence="2">NC_groundwater_1813_Pr3_B-0.1um_71_17</strain>
    </source>
</reference>
<dbReference type="EMBL" id="JACRIW010000109">
    <property type="protein sequence ID" value="MBI5170787.1"/>
    <property type="molecule type" value="Genomic_DNA"/>
</dbReference>
<feature type="signal peptide" evidence="1">
    <location>
        <begin position="1"/>
        <end position="30"/>
    </location>
</feature>
<evidence type="ECO:0008006" key="4">
    <source>
        <dbReference type="Google" id="ProtNLM"/>
    </source>
</evidence>
<dbReference type="InterPro" id="IPR017853">
    <property type="entry name" value="GH"/>
</dbReference>
<comment type="caution">
    <text evidence="2">The sequence shown here is derived from an EMBL/GenBank/DDBJ whole genome shotgun (WGS) entry which is preliminary data.</text>
</comment>
<gene>
    <name evidence="2" type="ORF">HZA61_14960</name>
</gene>
<organism evidence="2 3">
    <name type="scientific">Eiseniibacteriota bacterium</name>
    <dbReference type="NCBI Taxonomy" id="2212470"/>
    <lineage>
        <taxon>Bacteria</taxon>
        <taxon>Candidatus Eiseniibacteriota</taxon>
    </lineage>
</organism>
<protein>
    <recommendedName>
        <fullName evidence="4">Glycoside hydrolase family 5 domain-containing protein</fullName>
    </recommendedName>
</protein>
<proteinExistence type="predicted"/>
<dbReference type="Proteomes" id="UP000696931">
    <property type="component" value="Unassembled WGS sequence"/>
</dbReference>
<evidence type="ECO:0000313" key="3">
    <source>
        <dbReference type="Proteomes" id="UP000696931"/>
    </source>
</evidence>
<name>A0A933W9M4_UNCEI</name>
<accession>A0A933W9M4</accession>
<evidence type="ECO:0000313" key="2">
    <source>
        <dbReference type="EMBL" id="MBI5170787.1"/>
    </source>
</evidence>
<dbReference type="Pfam" id="PF22612">
    <property type="entry name" value="GH113"/>
    <property type="match status" value="1"/>
</dbReference>
<dbReference type="SUPFAM" id="SSF51445">
    <property type="entry name" value="(Trans)glycosidases"/>
    <property type="match status" value="1"/>
</dbReference>